<accession>A0A0N4YK81</accession>
<proteinExistence type="predicted"/>
<reference evidence="4" key="1">
    <citation type="submission" date="2017-02" db="UniProtKB">
        <authorList>
            <consortium name="WormBaseParasite"/>
        </authorList>
    </citation>
    <scope>IDENTIFICATION</scope>
</reference>
<name>A0A0N4YK81_NIPBR</name>
<dbReference type="InterPro" id="IPR052961">
    <property type="entry name" value="Oxido-Kinase-like_Enzymes"/>
</dbReference>
<dbReference type="WBParaSite" id="NBR_0001743001-mRNA-1">
    <property type="protein sequence ID" value="NBR_0001743001-mRNA-1"/>
    <property type="gene ID" value="NBR_0001743001"/>
</dbReference>
<organism evidence="4">
    <name type="scientific">Nippostrongylus brasiliensis</name>
    <name type="common">Rat hookworm</name>
    <dbReference type="NCBI Taxonomy" id="27835"/>
    <lineage>
        <taxon>Eukaryota</taxon>
        <taxon>Metazoa</taxon>
        <taxon>Ecdysozoa</taxon>
        <taxon>Nematoda</taxon>
        <taxon>Chromadorea</taxon>
        <taxon>Rhabditida</taxon>
        <taxon>Rhabditina</taxon>
        <taxon>Rhabditomorpha</taxon>
        <taxon>Strongyloidea</taxon>
        <taxon>Heligmosomidae</taxon>
        <taxon>Nippostrongylus</taxon>
    </lineage>
</organism>
<dbReference type="Proteomes" id="UP000271162">
    <property type="component" value="Unassembled WGS sequence"/>
</dbReference>
<dbReference type="InterPro" id="IPR015897">
    <property type="entry name" value="CHK_kinase-like"/>
</dbReference>
<dbReference type="PANTHER" id="PTHR23020">
    <property type="entry name" value="UNCHARACTERIZED NUCLEAR HORMONE RECEPTOR-RELATED"/>
    <property type="match status" value="1"/>
</dbReference>
<evidence type="ECO:0000313" key="4">
    <source>
        <dbReference type="WBParaSite" id="NBR_0001743001-mRNA-1"/>
    </source>
</evidence>
<dbReference type="PANTHER" id="PTHR23020:SF8">
    <property type="entry name" value="CHK KINASE-LIKE DOMAIN-CONTAINING PROTEIN"/>
    <property type="match status" value="1"/>
</dbReference>
<keyword evidence="3" id="KW-1185">Reference proteome</keyword>
<gene>
    <name evidence="2" type="ORF">NBR_LOCUS17431</name>
</gene>
<protein>
    <submittedName>
        <fullName evidence="4">CHK domain-containing protein</fullName>
    </submittedName>
</protein>
<dbReference type="SUPFAM" id="SSF56112">
    <property type="entry name" value="Protein kinase-like (PK-like)"/>
    <property type="match status" value="1"/>
</dbReference>
<dbReference type="EMBL" id="UYSL01022760">
    <property type="protein sequence ID" value="VDL81086.1"/>
    <property type="molecule type" value="Genomic_DNA"/>
</dbReference>
<sequence length="315" mass="36114">MGDTNLCTQAEGLHGTQVTWEDIEKDVQRSLNTSASFGPNKSAKNIGDGKGIMSRILLVEPDWQPKNGELPDKFVAKIISELPMQELNDEVANQISSDKDERDSAALEKFWEFQKNCHNTEVDAYELIDKFVGGKVKTPKVLRYYAVITANLLRVSMEERDRFPQTPFKYYHLDYIIQMEKQMKIVTREWLGGRFASSIDRMEEIGAELYDEEGADKLAEDLEGNLYDFQISHFGCAATDLVLVTCVCLSGKDRRENWEELIEVFCEFLKEEAVDCKMPFTVDQVTEKAECLFEDIFLFHDRNMKIKNQAVSNAL</sequence>
<dbReference type="InterPro" id="IPR012877">
    <property type="entry name" value="Dhs-27"/>
</dbReference>
<evidence type="ECO:0000313" key="2">
    <source>
        <dbReference type="EMBL" id="VDL81086.1"/>
    </source>
</evidence>
<dbReference type="Pfam" id="PF07914">
    <property type="entry name" value="DUF1679"/>
    <property type="match status" value="2"/>
</dbReference>
<dbReference type="SMART" id="SM00587">
    <property type="entry name" value="CHK"/>
    <property type="match status" value="1"/>
</dbReference>
<dbReference type="AlphaFoldDB" id="A0A0N4YK81"/>
<evidence type="ECO:0000313" key="3">
    <source>
        <dbReference type="Proteomes" id="UP000271162"/>
    </source>
</evidence>
<feature type="domain" description="CHK kinase-like" evidence="1">
    <location>
        <begin position="126"/>
        <end position="275"/>
    </location>
</feature>
<dbReference type="InterPro" id="IPR011009">
    <property type="entry name" value="Kinase-like_dom_sf"/>
</dbReference>
<evidence type="ECO:0000259" key="1">
    <source>
        <dbReference type="SMART" id="SM00587"/>
    </source>
</evidence>
<reference evidence="2 3" key="2">
    <citation type="submission" date="2018-11" db="EMBL/GenBank/DDBJ databases">
        <authorList>
            <consortium name="Pathogen Informatics"/>
        </authorList>
    </citation>
    <scope>NUCLEOTIDE SEQUENCE [LARGE SCALE GENOMIC DNA]</scope>
</reference>